<evidence type="ECO:0000313" key="2">
    <source>
        <dbReference type="EMBL" id="BAS28485.1"/>
    </source>
</evidence>
<keyword evidence="3" id="KW-1185">Reference proteome</keyword>
<dbReference type="AlphaFoldDB" id="A0A0K2SMZ0"/>
<accession>A0A0K2SMZ0</accession>
<dbReference type="EMBL" id="AP014924">
    <property type="protein sequence ID" value="BAS28485.1"/>
    <property type="molecule type" value="Genomic_DNA"/>
</dbReference>
<sequence length="448" mass="47875">MAVRRRTHREPAFPWLRVVTLGAVLLLAAGRPAAAQDTVTIRGEVGQTVGFALEDHASDDPGWSAGQVAVNRTHYRLEFERRFGYDAAGLLSLKGYFDAGASVVEQLAGAANGESGFLELDQAFVDLYSESTDFRIGRQKIAWGTADGFNPTSYFAPVTLDLAGGEVGTLVAPATALRSATYFNVGTLSVVVVPTFERLSDGQVKALWIASASEEGEPWTRNPDTVDLPALPSNQGEIGLQFDTFFRGTSLYLSYFNGYEDQPAAWLTESAGTLKVEGAWRRQQKAGVAAATTWRGFTLWGEATYTVPGQLPPESSGGTTGLLSPADPYAQAVLGGDYRLAGGLRLELQYVYNGSGSLLRPYEASPARAGQYLVGMASYAPAEAHSLDLVALDGLRDDSLILMPTYRYKLTQTTEVSLGAVVVSASADSEFGDMSASDQATLAVTVKF</sequence>
<evidence type="ECO:0008006" key="4">
    <source>
        <dbReference type="Google" id="ProtNLM"/>
    </source>
</evidence>
<reference evidence="3" key="1">
    <citation type="submission" date="2015-07" db="EMBL/GenBank/DDBJ databases">
        <title>Complete genome sequence and phylogenetic analysis of Limnochorda pilosa.</title>
        <authorList>
            <person name="Watanabe M."/>
            <person name="Kojima H."/>
            <person name="Fukui M."/>
        </authorList>
    </citation>
    <scope>NUCLEOTIDE SEQUENCE [LARGE SCALE GENOMIC DNA]</scope>
    <source>
        <strain evidence="3">HC45</strain>
    </source>
</reference>
<dbReference type="STRING" id="1555112.LIP_2655"/>
<name>A0A0K2SMZ0_LIMPI</name>
<dbReference type="KEGG" id="lpil:LIP_2655"/>
<gene>
    <name evidence="2" type="ORF">LIP_2655</name>
</gene>
<dbReference type="SUPFAM" id="SSF56935">
    <property type="entry name" value="Porins"/>
    <property type="match status" value="1"/>
</dbReference>
<evidence type="ECO:0000313" key="3">
    <source>
        <dbReference type="Proteomes" id="UP000065807"/>
    </source>
</evidence>
<reference evidence="3" key="2">
    <citation type="journal article" date="2016" name="Int. J. Syst. Evol. Microbiol.">
        <title>Complete genome sequence and cell structure of Limnochorda pilosa, a Gram-negative spore-former within the phylum Firmicutes.</title>
        <authorList>
            <person name="Watanabe M."/>
            <person name="Kojima H."/>
            <person name="Fukui M."/>
        </authorList>
    </citation>
    <scope>NUCLEOTIDE SEQUENCE [LARGE SCALE GENOMIC DNA]</scope>
    <source>
        <strain evidence="3">HC45</strain>
    </source>
</reference>
<dbReference type="RefSeq" id="WP_068138902.1">
    <property type="nucleotide sequence ID" value="NZ_AP014924.1"/>
</dbReference>
<feature type="signal peptide" evidence="1">
    <location>
        <begin position="1"/>
        <end position="35"/>
    </location>
</feature>
<keyword evidence="1" id="KW-0732">Signal</keyword>
<feature type="chain" id="PRO_5005487050" description="Porin domain-containing protein" evidence="1">
    <location>
        <begin position="36"/>
        <end position="448"/>
    </location>
</feature>
<organism evidence="2 3">
    <name type="scientific">Limnochorda pilosa</name>
    <dbReference type="NCBI Taxonomy" id="1555112"/>
    <lineage>
        <taxon>Bacteria</taxon>
        <taxon>Bacillati</taxon>
        <taxon>Bacillota</taxon>
        <taxon>Limnochordia</taxon>
        <taxon>Limnochordales</taxon>
        <taxon>Limnochordaceae</taxon>
        <taxon>Limnochorda</taxon>
    </lineage>
</organism>
<proteinExistence type="predicted"/>
<dbReference type="OrthoDB" id="9801336at2"/>
<dbReference type="Proteomes" id="UP000065807">
    <property type="component" value="Chromosome"/>
</dbReference>
<protein>
    <recommendedName>
        <fullName evidence="4">Porin domain-containing protein</fullName>
    </recommendedName>
</protein>
<evidence type="ECO:0000256" key="1">
    <source>
        <dbReference type="SAM" id="SignalP"/>
    </source>
</evidence>